<comment type="caution">
    <text evidence="2">The sequence shown here is derived from an EMBL/GenBank/DDBJ whole genome shotgun (WGS) entry which is preliminary data.</text>
</comment>
<dbReference type="SUPFAM" id="SSF52096">
    <property type="entry name" value="ClpP/crotonase"/>
    <property type="match status" value="1"/>
</dbReference>
<dbReference type="AlphaFoldDB" id="A0A4R2GU65"/>
<organism evidence="2 3">
    <name type="scientific">Camelimonas lactis</name>
    <dbReference type="NCBI Taxonomy" id="659006"/>
    <lineage>
        <taxon>Bacteria</taxon>
        <taxon>Pseudomonadati</taxon>
        <taxon>Pseudomonadota</taxon>
        <taxon>Alphaproteobacteria</taxon>
        <taxon>Hyphomicrobiales</taxon>
        <taxon>Chelatococcaceae</taxon>
        <taxon>Camelimonas</taxon>
    </lineage>
</organism>
<dbReference type="GO" id="GO:0003824">
    <property type="term" value="F:catalytic activity"/>
    <property type="evidence" value="ECO:0007669"/>
    <property type="project" value="UniProtKB-ARBA"/>
</dbReference>
<evidence type="ECO:0000256" key="1">
    <source>
        <dbReference type="ARBA" id="ARBA00005254"/>
    </source>
</evidence>
<reference evidence="2 3" key="1">
    <citation type="submission" date="2019-03" db="EMBL/GenBank/DDBJ databases">
        <title>Genomic Encyclopedia of Type Strains, Phase IV (KMG-IV): sequencing the most valuable type-strain genomes for metagenomic binning, comparative biology and taxonomic classification.</title>
        <authorList>
            <person name="Goeker M."/>
        </authorList>
    </citation>
    <scope>NUCLEOTIDE SEQUENCE [LARGE SCALE GENOMIC DNA]</scope>
    <source>
        <strain evidence="2 3">DSM 22958</strain>
    </source>
</reference>
<keyword evidence="3" id="KW-1185">Reference proteome</keyword>
<dbReference type="Gene3D" id="3.90.226.10">
    <property type="entry name" value="2-enoyl-CoA Hydratase, Chain A, domain 1"/>
    <property type="match status" value="1"/>
</dbReference>
<sequence>MAEYETVLVERPAEGVARIVMNRPGARNAQNLQMTYDLNAAFDAAAADDAVKVIILAGADPHFSAGHDLRAGAKNEAGVDFPPVFNWGGFAEPGVHGRYAREQEIYLQMTRRWRNISKPTIAEVQGRCIAGGLMLAWACDLIVASEDASFCDPVVTMGVCGHEWFVHPWELGARKAKEFLFTSDAWTAQEGYRLGMVNHVAPREALREVTTQLAQRIAAKPAFALKLAKEAVNGSLDIMGQQAAIDKAYALHQLCHAHNFQQFGSIVDPSGVHGSVKGKASV</sequence>
<dbReference type="InterPro" id="IPR001753">
    <property type="entry name" value="Enoyl-CoA_hydra/iso"/>
</dbReference>
<dbReference type="RefSeq" id="WP_132005045.1">
    <property type="nucleotide sequence ID" value="NZ_JBHUNN010000002.1"/>
</dbReference>
<dbReference type="InterPro" id="IPR029045">
    <property type="entry name" value="ClpP/crotonase-like_dom_sf"/>
</dbReference>
<dbReference type="PANTHER" id="PTHR43802:SF1">
    <property type="entry name" value="IP11341P-RELATED"/>
    <property type="match status" value="1"/>
</dbReference>
<evidence type="ECO:0000313" key="2">
    <source>
        <dbReference type="EMBL" id="TCO14199.1"/>
    </source>
</evidence>
<dbReference type="NCBIfam" id="NF006140">
    <property type="entry name" value="PRK08290.1"/>
    <property type="match status" value="1"/>
</dbReference>
<dbReference type="OrthoDB" id="9795613at2"/>
<dbReference type="Proteomes" id="UP000294881">
    <property type="component" value="Unassembled WGS sequence"/>
</dbReference>
<accession>A0A4R2GU65</accession>
<comment type="similarity">
    <text evidence="1">Belongs to the enoyl-CoA hydratase/isomerase family.</text>
</comment>
<evidence type="ECO:0000313" key="3">
    <source>
        <dbReference type="Proteomes" id="UP000294881"/>
    </source>
</evidence>
<dbReference type="Pfam" id="PF00378">
    <property type="entry name" value="ECH_1"/>
    <property type="match status" value="2"/>
</dbReference>
<proteinExistence type="inferred from homology"/>
<gene>
    <name evidence="2" type="ORF">EV666_104152</name>
</gene>
<name>A0A4R2GU65_9HYPH</name>
<dbReference type="PANTHER" id="PTHR43802">
    <property type="entry name" value="ENOYL-COA HYDRATASE"/>
    <property type="match status" value="1"/>
</dbReference>
<dbReference type="EMBL" id="SLWL01000004">
    <property type="protein sequence ID" value="TCO14199.1"/>
    <property type="molecule type" value="Genomic_DNA"/>
</dbReference>
<protein>
    <submittedName>
        <fullName evidence="2">Enoyl-CoA hydratase</fullName>
    </submittedName>
</protein>
<dbReference type="CDD" id="cd06558">
    <property type="entry name" value="crotonase-like"/>
    <property type="match status" value="1"/>
</dbReference>